<feature type="region of interest" description="Disordered" evidence="1">
    <location>
        <begin position="1"/>
        <end position="77"/>
    </location>
</feature>
<reference evidence="2 3" key="1">
    <citation type="submission" date="2023-08" db="EMBL/GenBank/DDBJ databases">
        <title>Black Yeasts Isolated from many extreme environments.</title>
        <authorList>
            <person name="Coleine C."/>
            <person name="Stajich J.E."/>
            <person name="Selbmann L."/>
        </authorList>
    </citation>
    <scope>NUCLEOTIDE SEQUENCE [LARGE SCALE GENOMIC DNA]</scope>
    <source>
        <strain evidence="2 3">CCFEE 5386</strain>
    </source>
</reference>
<evidence type="ECO:0000313" key="3">
    <source>
        <dbReference type="Proteomes" id="UP001308179"/>
    </source>
</evidence>
<dbReference type="EMBL" id="JAVRRR010000017">
    <property type="protein sequence ID" value="KAK5148017.1"/>
    <property type="molecule type" value="Genomic_DNA"/>
</dbReference>
<sequence>MSRRRSFTFPRLATAKHLDDTMAAPDSPYRISPAHSRSSSGASNTSSPIASTFSHRSHNRCPSSSSSLATTPDSPVNLTKSALHDLVEDPAEREDAFPDLLSCDPDEPLCICDTTFCEHRQTPKLSDLAAPVLSSPEWIAGDDYFGDDAERQASKVRGTVQREPDISARSALAINLCPMEGAQAYHVSIGVHGAKRTALKSVIF</sequence>
<protein>
    <submittedName>
        <fullName evidence="2">Uncharacterized protein</fullName>
    </submittedName>
</protein>
<evidence type="ECO:0000256" key="1">
    <source>
        <dbReference type="SAM" id="MobiDB-lite"/>
    </source>
</evidence>
<feature type="compositionally biased region" description="Polar residues" evidence="1">
    <location>
        <begin position="68"/>
        <end position="77"/>
    </location>
</feature>
<evidence type="ECO:0000313" key="2">
    <source>
        <dbReference type="EMBL" id="KAK5148017.1"/>
    </source>
</evidence>
<proteinExistence type="predicted"/>
<keyword evidence="3" id="KW-1185">Reference proteome</keyword>
<accession>A0ABR0LFJ7</accession>
<feature type="compositionally biased region" description="Low complexity" evidence="1">
    <location>
        <begin position="32"/>
        <end position="51"/>
    </location>
</feature>
<gene>
    <name evidence="2" type="ORF">LTR32_000598</name>
</gene>
<organism evidence="2 3">
    <name type="scientific">Rachicladosporium monterosium</name>
    <dbReference type="NCBI Taxonomy" id="1507873"/>
    <lineage>
        <taxon>Eukaryota</taxon>
        <taxon>Fungi</taxon>
        <taxon>Dikarya</taxon>
        <taxon>Ascomycota</taxon>
        <taxon>Pezizomycotina</taxon>
        <taxon>Dothideomycetes</taxon>
        <taxon>Dothideomycetidae</taxon>
        <taxon>Cladosporiales</taxon>
        <taxon>Cladosporiaceae</taxon>
        <taxon>Rachicladosporium</taxon>
    </lineage>
</organism>
<comment type="caution">
    <text evidence="2">The sequence shown here is derived from an EMBL/GenBank/DDBJ whole genome shotgun (WGS) entry which is preliminary data.</text>
</comment>
<name>A0ABR0LFJ7_9PEZI</name>
<dbReference type="Proteomes" id="UP001308179">
    <property type="component" value="Unassembled WGS sequence"/>
</dbReference>